<reference evidence="2 3" key="1">
    <citation type="submission" date="2021-05" db="EMBL/GenBank/DDBJ databases">
        <title>Genome Assembly of Synthetic Allotetraploid Brassica napus Reveals Homoeologous Exchanges between Subgenomes.</title>
        <authorList>
            <person name="Davis J.T."/>
        </authorList>
    </citation>
    <scope>NUCLEOTIDE SEQUENCE [LARGE SCALE GENOMIC DNA]</scope>
    <source>
        <strain evidence="3">cv. Da-Ae</strain>
        <tissue evidence="2">Seedling</tissue>
    </source>
</reference>
<name>A0ABQ8CZS0_BRANA</name>
<evidence type="ECO:0000313" key="3">
    <source>
        <dbReference type="Proteomes" id="UP000824890"/>
    </source>
</evidence>
<feature type="compositionally biased region" description="Basic and acidic residues" evidence="1">
    <location>
        <begin position="1"/>
        <end position="11"/>
    </location>
</feature>
<organism evidence="2 3">
    <name type="scientific">Brassica napus</name>
    <name type="common">Rape</name>
    <dbReference type="NCBI Taxonomy" id="3708"/>
    <lineage>
        <taxon>Eukaryota</taxon>
        <taxon>Viridiplantae</taxon>
        <taxon>Streptophyta</taxon>
        <taxon>Embryophyta</taxon>
        <taxon>Tracheophyta</taxon>
        <taxon>Spermatophyta</taxon>
        <taxon>Magnoliopsida</taxon>
        <taxon>eudicotyledons</taxon>
        <taxon>Gunneridae</taxon>
        <taxon>Pentapetalae</taxon>
        <taxon>rosids</taxon>
        <taxon>malvids</taxon>
        <taxon>Brassicales</taxon>
        <taxon>Brassicaceae</taxon>
        <taxon>Brassiceae</taxon>
        <taxon>Brassica</taxon>
    </lineage>
</organism>
<sequence length="238" mass="25964">MRNQEATERGKNNKNNMKAMLKEMTQRPRGRPSASKNKPKSPITVTHDSSSSLRVHAVMIISACETISDFSRRKQRALCIVNANDPVIATINCASHQHCLGSPVRPSTTDVTDDAVFVAFDIGMAKLTNIQAAEILVEGVYAKVDAELLRFVAEIFGKTYTFQLKIGEFNFPSKPQTFTISCIFAERHQSPLPGFVIDVEVPDAHLPGVSALASNVAADENSNFSPQPSTSADPTVEM</sequence>
<feature type="region of interest" description="Disordered" evidence="1">
    <location>
        <begin position="1"/>
        <end position="48"/>
    </location>
</feature>
<dbReference type="PANTHER" id="PTHR31100">
    <property type="entry name" value="AT-HOOK MOTIF NUCLEAR-LOCALIZED PROTEIN 15"/>
    <property type="match status" value="1"/>
</dbReference>
<evidence type="ECO:0000256" key="1">
    <source>
        <dbReference type="SAM" id="MobiDB-lite"/>
    </source>
</evidence>
<keyword evidence="3" id="KW-1185">Reference proteome</keyword>
<dbReference type="PANTHER" id="PTHR31100:SF79">
    <property type="entry name" value="(RAPE) HYPOTHETICAL PROTEIN"/>
    <property type="match status" value="1"/>
</dbReference>
<feature type="compositionally biased region" description="Polar residues" evidence="1">
    <location>
        <begin position="220"/>
        <end position="238"/>
    </location>
</feature>
<gene>
    <name evidence="2" type="ORF">HID58_022620</name>
</gene>
<dbReference type="InterPro" id="IPR014476">
    <property type="entry name" value="AHL15-29"/>
</dbReference>
<feature type="region of interest" description="Disordered" evidence="1">
    <location>
        <begin position="219"/>
        <end position="238"/>
    </location>
</feature>
<dbReference type="Proteomes" id="UP000824890">
    <property type="component" value="Unassembled WGS sequence"/>
</dbReference>
<accession>A0ABQ8CZS0</accession>
<proteinExistence type="predicted"/>
<dbReference type="EMBL" id="JAGKQM010000006">
    <property type="protein sequence ID" value="KAH0922602.1"/>
    <property type="molecule type" value="Genomic_DNA"/>
</dbReference>
<comment type="caution">
    <text evidence="2">The sequence shown here is derived from an EMBL/GenBank/DDBJ whole genome shotgun (WGS) entry which is preliminary data.</text>
</comment>
<evidence type="ECO:0000313" key="2">
    <source>
        <dbReference type="EMBL" id="KAH0922602.1"/>
    </source>
</evidence>
<protein>
    <submittedName>
        <fullName evidence="2">Uncharacterized protein</fullName>
    </submittedName>
</protein>